<dbReference type="GO" id="GO:0009103">
    <property type="term" value="P:lipopolysaccharide biosynthetic process"/>
    <property type="evidence" value="ECO:0007669"/>
    <property type="project" value="UniProtKB-ARBA"/>
</dbReference>
<feature type="transmembrane region" description="Helical" evidence="8">
    <location>
        <begin position="394"/>
        <end position="412"/>
    </location>
</feature>
<dbReference type="InterPro" id="IPR038731">
    <property type="entry name" value="RgtA/B/C-like"/>
</dbReference>
<feature type="transmembrane region" description="Helical" evidence="8">
    <location>
        <begin position="419"/>
        <end position="437"/>
    </location>
</feature>
<feature type="transmembrane region" description="Helical" evidence="8">
    <location>
        <begin position="65"/>
        <end position="84"/>
    </location>
</feature>
<feature type="transmembrane region" description="Helical" evidence="8">
    <location>
        <begin position="121"/>
        <end position="138"/>
    </location>
</feature>
<gene>
    <name evidence="10" type="ORF">D1B31_15930</name>
</gene>
<protein>
    <recommendedName>
        <fullName evidence="9">Glycosyltransferase RgtA/B/C/D-like domain-containing protein</fullName>
    </recommendedName>
</protein>
<keyword evidence="5 8" id="KW-0812">Transmembrane</keyword>
<keyword evidence="2" id="KW-1003">Cell membrane</keyword>
<evidence type="ECO:0000256" key="2">
    <source>
        <dbReference type="ARBA" id="ARBA00022475"/>
    </source>
</evidence>
<organism evidence="10 11">
    <name type="scientific">Neobacillus notoginsengisoli</name>
    <dbReference type="NCBI Taxonomy" id="1578198"/>
    <lineage>
        <taxon>Bacteria</taxon>
        <taxon>Bacillati</taxon>
        <taxon>Bacillota</taxon>
        <taxon>Bacilli</taxon>
        <taxon>Bacillales</taxon>
        <taxon>Bacillaceae</taxon>
        <taxon>Neobacillus</taxon>
    </lineage>
</organism>
<dbReference type="AlphaFoldDB" id="A0A417YR92"/>
<evidence type="ECO:0000256" key="8">
    <source>
        <dbReference type="SAM" id="Phobius"/>
    </source>
</evidence>
<feature type="transmembrane region" description="Helical" evidence="8">
    <location>
        <begin position="201"/>
        <end position="231"/>
    </location>
</feature>
<dbReference type="RefSeq" id="WP_118922167.1">
    <property type="nucleotide sequence ID" value="NZ_QWEG01000010.1"/>
</dbReference>
<dbReference type="Pfam" id="PF13231">
    <property type="entry name" value="PMT_2"/>
    <property type="match status" value="1"/>
</dbReference>
<proteinExistence type="predicted"/>
<comment type="subcellular location">
    <subcellularLocation>
        <location evidence="1">Cell membrane</location>
        <topology evidence="1">Multi-pass membrane protein</topology>
    </subcellularLocation>
</comment>
<feature type="domain" description="Glycosyltransferase RgtA/B/C/D-like" evidence="9">
    <location>
        <begin position="131"/>
        <end position="277"/>
    </location>
</feature>
<dbReference type="InterPro" id="IPR050297">
    <property type="entry name" value="LipidA_mod_glycosyltrf_83"/>
</dbReference>
<dbReference type="PANTHER" id="PTHR33908:SF11">
    <property type="entry name" value="MEMBRANE PROTEIN"/>
    <property type="match status" value="1"/>
</dbReference>
<evidence type="ECO:0000313" key="11">
    <source>
        <dbReference type="Proteomes" id="UP000284416"/>
    </source>
</evidence>
<feature type="transmembrane region" description="Helical" evidence="8">
    <location>
        <begin position="270"/>
        <end position="291"/>
    </location>
</feature>
<dbReference type="GO" id="GO:0005886">
    <property type="term" value="C:plasma membrane"/>
    <property type="evidence" value="ECO:0007669"/>
    <property type="project" value="UniProtKB-SubCell"/>
</dbReference>
<keyword evidence="4" id="KW-0808">Transferase</keyword>
<keyword evidence="7 8" id="KW-0472">Membrane</keyword>
<dbReference type="EMBL" id="QWEG01000010">
    <property type="protein sequence ID" value="RHW37256.1"/>
    <property type="molecule type" value="Genomic_DNA"/>
</dbReference>
<dbReference type="PANTHER" id="PTHR33908">
    <property type="entry name" value="MANNOSYLTRANSFERASE YKCB-RELATED"/>
    <property type="match status" value="1"/>
</dbReference>
<evidence type="ECO:0000256" key="7">
    <source>
        <dbReference type="ARBA" id="ARBA00023136"/>
    </source>
</evidence>
<dbReference type="Proteomes" id="UP000284416">
    <property type="component" value="Unassembled WGS sequence"/>
</dbReference>
<reference evidence="10 11" key="1">
    <citation type="journal article" date="2017" name="Int. J. Syst. Evol. Microbiol.">
        <title>Bacillus notoginsengisoli sp. nov., a novel bacterium isolated from the rhizosphere of Panax notoginseng.</title>
        <authorList>
            <person name="Zhang M.Y."/>
            <person name="Cheng J."/>
            <person name="Cai Y."/>
            <person name="Zhang T.Y."/>
            <person name="Wu Y.Y."/>
            <person name="Manikprabhu D."/>
            <person name="Li W.J."/>
            <person name="Zhang Y.X."/>
        </authorList>
    </citation>
    <scope>NUCLEOTIDE SEQUENCE [LARGE SCALE GENOMIC DNA]</scope>
    <source>
        <strain evidence="10 11">JCM 30743</strain>
    </source>
</reference>
<feature type="transmembrane region" description="Helical" evidence="8">
    <location>
        <begin position="175"/>
        <end position="194"/>
    </location>
</feature>
<name>A0A417YR92_9BACI</name>
<sequence length="484" mass="54603">MEKTMQFFLHKALTGLVGVAFISILFSGYSSVKAAYEGHAVIPTIIGIALLTILLTLLAIRLPKAVFLSLLILLAFGLRLEWLLNIQATNISDFKIMYDSAIRAAKGDFTFTGEGLYFARWGYQLGYTMYQALIIYLFGDGELAIKIINAIFSAGTVLFVYLIGKTLFNEMSGRIAGILYALFIPSIVLSSVLTNQHPATFLFYLAFYLAICYFELNKYMWIIIGLLLALGDILRPLGSVILLAFGLYVLITFIIGGINNRSRIFSAGKFAGILAVFYLVHALANVMLLSAGSEYPLGNREPLWKFVTGLNHETIGVFSDKDKAYLAQFDVGKERDEASMELIMERTADKPQLLELFKKKFVYMWTEKDSSLIWGLRGTGYLDLLKTLTMVERYIYLSMIFFIVIAVIKILFEKKLNLHLSLFLLLVSGFISVHFLIELQTRYRYFIIPSFVILQSYGVFTIIQLFGSLLREKGILNIGSKMNK</sequence>
<evidence type="ECO:0000256" key="4">
    <source>
        <dbReference type="ARBA" id="ARBA00022679"/>
    </source>
</evidence>
<feature type="transmembrane region" description="Helical" evidence="8">
    <location>
        <begin position="38"/>
        <end position="58"/>
    </location>
</feature>
<evidence type="ECO:0000256" key="3">
    <source>
        <dbReference type="ARBA" id="ARBA00022676"/>
    </source>
</evidence>
<feature type="transmembrane region" description="Helical" evidence="8">
    <location>
        <begin position="237"/>
        <end position="258"/>
    </location>
</feature>
<feature type="transmembrane region" description="Helical" evidence="8">
    <location>
        <begin position="443"/>
        <end position="466"/>
    </location>
</feature>
<dbReference type="OrthoDB" id="2787520at2"/>
<evidence type="ECO:0000256" key="6">
    <source>
        <dbReference type="ARBA" id="ARBA00022989"/>
    </source>
</evidence>
<feature type="transmembrane region" description="Helical" evidence="8">
    <location>
        <begin position="12"/>
        <end position="32"/>
    </location>
</feature>
<evidence type="ECO:0000256" key="1">
    <source>
        <dbReference type="ARBA" id="ARBA00004651"/>
    </source>
</evidence>
<evidence type="ECO:0000313" key="10">
    <source>
        <dbReference type="EMBL" id="RHW37256.1"/>
    </source>
</evidence>
<comment type="caution">
    <text evidence="10">The sequence shown here is derived from an EMBL/GenBank/DDBJ whole genome shotgun (WGS) entry which is preliminary data.</text>
</comment>
<keyword evidence="6 8" id="KW-1133">Transmembrane helix</keyword>
<accession>A0A417YR92</accession>
<evidence type="ECO:0000256" key="5">
    <source>
        <dbReference type="ARBA" id="ARBA00022692"/>
    </source>
</evidence>
<keyword evidence="11" id="KW-1185">Reference proteome</keyword>
<dbReference type="GO" id="GO:0016763">
    <property type="term" value="F:pentosyltransferase activity"/>
    <property type="evidence" value="ECO:0007669"/>
    <property type="project" value="TreeGrafter"/>
</dbReference>
<evidence type="ECO:0000259" key="9">
    <source>
        <dbReference type="Pfam" id="PF13231"/>
    </source>
</evidence>
<keyword evidence="3" id="KW-0328">Glycosyltransferase</keyword>
<feature type="transmembrane region" description="Helical" evidence="8">
    <location>
        <begin position="143"/>
        <end position="163"/>
    </location>
</feature>